<dbReference type="EMBL" id="BAAAPZ010000019">
    <property type="protein sequence ID" value="GAA2106263.1"/>
    <property type="molecule type" value="Genomic_DNA"/>
</dbReference>
<dbReference type="PROSITE" id="PS00061">
    <property type="entry name" value="ADH_SHORT"/>
    <property type="match status" value="1"/>
</dbReference>
<proteinExistence type="inferred from homology"/>
<dbReference type="PANTHER" id="PTHR43658">
    <property type="entry name" value="SHORT-CHAIN DEHYDROGENASE/REDUCTASE"/>
    <property type="match status" value="1"/>
</dbReference>
<evidence type="ECO:0000313" key="3">
    <source>
        <dbReference type="EMBL" id="GAA2106263.1"/>
    </source>
</evidence>
<keyword evidence="2" id="KW-0560">Oxidoreductase</keyword>
<dbReference type="SUPFAM" id="SSF51735">
    <property type="entry name" value="NAD(P)-binding Rossmann-fold domains"/>
    <property type="match status" value="1"/>
</dbReference>
<protein>
    <submittedName>
        <fullName evidence="3">SDR family NAD(P)-dependent oxidoreductase</fullName>
    </submittedName>
</protein>
<comment type="caution">
    <text evidence="3">The sequence shown here is derived from an EMBL/GenBank/DDBJ whole genome shotgun (WGS) entry which is preliminary data.</text>
</comment>
<dbReference type="Pfam" id="PF00106">
    <property type="entry name" value="adh_short"/>
    <property type="match status" value="1"/>
</dbReference>
<dbReference type="PRINTS" id="PR00081">
    <property type="entry name" value="GDHRDH"/>
</dbReference>
<dbReference type="InterPro" id="IPR036291">
    <property type="entry name" value="NAD(P)-bd_dom_sf"/>
</dbReference>
<reference evidence="4" key="1">
    <citation type="journal article" date="2019" name="Int. J. Syst. Evol. Microbiol.">
        <title>The Global Catalogue of Microorganisms (GCM) 10K type strain sequencing project: providing services to taxonomists for standard genome sequencing and annotation.</title>
        <authorList>
            <consortium name="The Broad Institute Genomics Platform"/>
            <consortium name="The Broad Institute Genome Sequencing Center for Infectious Disease"/>
            <person name="Wu L."/>
            <person name="Ma J."/>
        </authorList>
    </citation>
    <scope>NUCLEOTIDE SEQUENCE [LARGE SCALE GENOMIC DNA]</scope>
    <source>
        <strain evidence="4">JCM 15900</strain>
    </source>
</reference>
<gene>
    <name evidence="3" type="ORF">GCM10009823_32170</name>
</gene>
<evidence type="ECO:0000256" key="2">
    <source>
        <dbReference type="ARBA" id="ARBA00023002"/>
    </source>
</evidence>
<sequence>MEVGNAIALVTGGASGLGRAAAHRLAASGARVVIADLPDTQAHVEAEFGGRVEFAPADVTDESAIAAAVRAASGLGPLRILVACAGIADQGRLLGSRGPVDLRRVRHVMDVNFVGAVGALAHAADAMQHNEPLDGDRGVAVLVSSAAGLDSSSVSYGGSKAAVAGIALAAARELAGRAIRVAAVAPGVFDTEMVAGMSTAAVESLGRPAHPPRRGAAEEFAGLVQHIIENPMINGEVIRLDAALRAPARIR</sequence>
<keyword evidence="4" id="KW-1185">Reference proteome</keyword>
<dbReference type="InterPro" id="IPR020904">
    <property type="entry name" value="Sc_DH/Rdtase_CS"/>
</dbReference>
<dbReference type="Gene3D" id="3.40.50.720">
    <property type="entry name" value="NAD(P)-binding Rossmann-like Domain"/>
    <property type="match status" value="1"/>
</dbReference>
<dbReference type="PANTHER" id="PTHR43658:SF8">
    <property type="entry name" value="17-BETA-HYDROXYSTEROID DEHYDROGENASE 14-RELATED"/>
    <property type="match status" value="1"/>
</dbReference>
<name>A0ABP5IVN6_9MICO</name>
<evidence type="ECO:0000256" key="1">
    <source>
        <dbReference type="ARBA" id="ARBA00006484"/>
    </source>
</evidence>
<evidence type="ECO:0000313" key="4">
    <source>
        <dbReference type="Proteomes" id="UP001500984"/>
    </source>
</evidence>
<accession>A0ABP5IVN6</accession>
<dbReference type="RefSeq" id="WP_344338528.1">
    <property type="nucleotide sequence ID" value="NZ_BAAAPZ010000019.1"/>
</dbReference>
<dbReference type="InterPro" id="IPR002347">
    <property type="entry name" value="SDR_fam"/>
</dbReference>
<organism evidence="3 4">
    <name type="scientific">Brevibacterium salitolerans</name>
    <dbReference type="NCBI Taxonomy" id="1403566"/>
    <lineage>
        <taxon>Bacteria</taxon>
        <taxon>Bacillati</taxon>
        <taxon>Actinomycetota</taxon>
        <taxon>Actinomycetes</taxon>
        <taxon>Micrococcales</taxon>
        <taxon>Brevibacteriaceae</taxon>
        <taxon>Brevibacterium</taxon>
    </lineage>
</organism>
<dbReference type="Proteomes" id="UP001500984">
    <property type="component" value="Unassembled WGS sequence"/>
</dbReference>
<comment type="similarity">
    <text evidence="1">Belongs to the short-chain dehydrogenases/reductases (SDR) family.</text>
</comment>